<dbReference type="PANTHER" id="PTHR34980">
    <property type="entry name" value="INNER MEMBRANE PROTEIN-RELATED-RELATED"/>
    <property type="match status" value="1"/>
</dbReference>
<sequence length="79" mass="8704">MFINILGGVKLLKMLFMIIQGLFALALLIPSIAVGVRRMHDIGKGGGWILVNMIPLIGSIWFILLAIKDSEPGPNRFDK</sequence>
<proteinExistence type="predicted"/>
<organism evidence="2 3">
    <name type="scientific">Macellibacteroides fermentans</name>
    <dbReference type="NCBI Taxonomy" id="879969"/>
    <lineage>
        <taxon>Bacteria</taxon>
        <taxon>Pseudomonadati</taxon>
        <taxon>Bacteroidota</taxon>
        <taxon>Bacteroidia</taxon>
        <taxon>Bacteroidales</taxon>
        <taxon>Porphyromonadaceae</taxon>
        <taxon>Macellibacteroides</taxon>
    </lineage>
</organism>
<reference evidence="2 3" key="1">
    <citation type="submission" date="2020-07" db="EMBL/GenBank/DDBJ databases">
        <title>Genomic Encyclopedia of Type Strains, Phase IV (KMG-IV): sequencing the most valuable type-strain genomes for metagenomic binning, comparative biology and taxonomic classification.</title>
        <authorList>
            <person name="Goeker M."/>
        </authorList>
    </citation>
    <scope>NUCLEOTIDE SEQUENCE [LARGE SCALE GENOMIC DNA]</scope>
    <source>
        <strain evidence="2 3">DSM 23697</strain>
    </source>
</reference>
<name>A0A8E2A0M9_9PORP</name>
<dbReference type="EMBL" id="JACCCY010000002">
    <property type="protein sequence ID" value="NYI49273.1"/>
    <property type="molecule type" value="Genomic_DNA"/>
</dbReference>
<keyword evidence="1" id="KW-0472">Membrane</keyword>
<dbReference type="AlphaFoldDB" id="A0A8E2A0M9"/>
<dbReference type="GO" id="GO:0005886">
    <property type="term" value="C:plasma membrane"/>
    <property type="evidence" value="ECO:0007669"/>
    <property type="project" value="TreeGrafter"/>
</dbReference>
<evidence type="ECO:0000313" key="2">
    <source>
        <dbReference type="EMBL" id="NYI49273.1"/>
    </source>
</evidence>
<dbReference type="Proteomes" id="UP000574332">
    <property type="component" value="Unassembled WGS sequence"/>
</dbReference>
<feature type="transmembrane region" description="Helical" evidence="1">
    <location>
        <begin position="14"/>
        <end position="36"/>
    </location>
</feature>
<feature type="transmembrane region" description="Helical" evidence="1">
    <location>
        <begin position="48"/>
        <end position="67"/>
    </location>
</feature>
<dbReference type="Pfam" id="PF05656">
    <property type="entry name" value="DUF805"/>
    <property type="match status" value="1"/>
</dbReference>
<protein>
    <submittedName>
        <fullName evidence="2">Uncharacterized membrane protein YhaH (DUF805 family)</fullName>
    </submittedName>
</protein>
<comment type="caution">
    <text evidence="2">The sequence shown here is derived from an EMBL/GenBank/DDBJ whole genome shotgun (WGS) entry which is preliminary data.</text>
</comment>
<evidence type="ECO:0000313" key="3">
    <source>
        <dbReference type="Proteomes" id="UP000574332"/>
    </source>
</evidence>
<keyword evidence="1" id="KW-1133">Transmembrane helix</keyword>
<dbReference type="InterPro" id="IPR008523">
    <property type="entry name" value="DUF805"/>
</dbReference>
<dbReference type="PANTHER" id="PTHR34980:SF2">
    <property type="entry name" value="INNER MEMBRANE PROTEIN YHAH-RELATED"/>
    <property type="match status" value="1"/>
</dbReference>
<accession>A0A8E2A0M9</accession>
<gene>
    <name evidence="2" type="ORF">F5613_001351</name>
</gene>
<evidence type="ECO:0000256" key="1">
    <source>
        <dbReference type="SAM" id="Phobius"/>
    </source>
</evidence>
<keyword evidence="3" id="KW-1185">Reference proteome</keyword>
<keyword evidence="1" id="KW-0812">Transmembrane</keyword>